<feature type="signal peptide" evidence="2">
    <location>
        <begin position="1"/>
        <end position="26"/>
    </location>
</feature>
<dbReference type="EMBL" id="CP118101">
    <property type="protein sequence ID" value="WDH84707.1"/>
    <property type="molecule type" value="Genomic_DNA"/>
</dbReference>
<evidence type="ECO:0000313" key="4">
    <source>
        <dbReference type="EMBL" id="WDI04389.1"/>
    </source>
</evidence>
<evidence type="ECO:0000256" key="1">
    <source>
        <dbReference type="SAM" id="Phobius"/>
    </source>
</evidence>
<evidence type="ECO:0000256" key="2">
    <source>
        <dbReference type="SAM" id="SignalP"/>
    </source>
</evidence>
<dbReference type="NCBIfam" id="NF041738">
    <property type="entry name" value="GG_III-CTERM"/>
    <property type="match status" value="1"/>
</dbReference>
<proteinExistence type="predicted"/>
<feature type="chain" id="PRO_5043735499" evidence="2">
    <location>
        <begin position="27"/>
        <end position="238"/>
    </location>
</feature>
<dbReference type="AlphaFoldDB" id="A0AAX3N553"/>
<keyword evidence="1" id="KW-0812">Transmembrane</keyword>
<organism evidence="3 5">
    <name type="scientific">Paenibacillus urinalis</name>
    <dbReference type="NCBI Taxonomy" id="521520"/>
    <lineage>
        <taxon>Bacteria</taxon>
        <taxon>Bacillati</taxon>
        <taxon>Bacillota</taxon>
        <taxon>Bacilli</taxon>
        <taxon>Bacillales</taxon>
        <taxon>Paenibacillaceae</taxon>
        <taxon>Paenibacillus</taxon>
    </lineage>
</organism>
<evidence type="ECO:0000313" key="3">
    <source>
        <dbReference type="EMBL" id="WDH84707.1"/>
    </source>
</evidence>
<feature type="transmembrane region" description="Helical" evidence="1">
    <location>
        <begin position="210"/>
        <end position="229"/>
    </location>
</feature>
<dbReference type="Proteomes" id="UP001220962">
    <property type="component" value="Chromosome"/>
</dbReference>
<keyword evidence="2" id="KW-0732">Signal</keyword>
<keyword evidence="6" id="KW-1185">Reference proteome</keyword>
<protein>
    <submittedName>
        <fullName evidence="3">DUF3153 domain-containing protein</fullName>
    </submittedName>
</protein>
<gene>
    <name evidence="3" type="ORF">PUW23_11040</name>
    <name evidence="4" type="ORF">PUW25_10725</name>
</gene>
<name>A0AAX3N553_9BACL</name>
<keyword evidence="1" id="KW-1133">Transmembrane helix</keyword>
<reference evidence="3 6" key="1">
    <citation type="submission" date="2023-02" db="EMBL/GenBank/DDBJ databases">
        <title>Pathogen: clinical or host-associated sample.</title>
        <authorList>
            <person name="Hergert J."/>
            <person name="Casey R."/>
            <person name="Wagner J."/>
            <person name="Young E.L."/>
            <person name="Oakeson K.F."/>
        </authorList>
    </citation>
    <scope>NUCLEOTIDE SEQUENCE</scope>
    <source>
        <strain evidence="4 6">2022CK-00829</strain>
        <strain evidence="3">2022CK-00830</strain>
    </source>
</reference>
<dbReference type="RefSeq" id="WP_274337003.1">
    <property type="nucleotide sequence ID" value="NZ_CP118101.1"/>
</dbReference>
<dbReference type="EMBL" id="CP118108">
    <property type="protein sequence ID" value="WDI04389.1"/>
    <property type="molecule type" value="Genomic_DNA"/>
</dbReference>
<sequence length="238" mass="26772">MIYTKLKQMSLPLLLMTIILLLTACAKGEAHVTVNTDGTADVKFNIQMNNRNLEIIGQPELINKLKDTFIEQGFETESAATEDTQGLTASKQIDMSSAEQKQELPDSVTFTHDTDNKFFYTTHRIVVDADLMSAIPDNDWKDTLNSIPSFVRNLVFKEVDLDFKLTLPIKPESSNADQTSEDNKTMTWNINPLSNNHLEITVNVPNIQNILIVSIGLLVLLIVIIVILVRKRKKNKTS</sequence>
<accession>A0AAX3N553</accession>
<dbReference type="Proteomes" id="UP001221519">
    <property type="component" value="Chromosome"/>
</dbReference>
<keyword evidence="1" id="KW-0472">Membrane</keyword>
<evidence type="ECO:0000313" key="5">
    <source>
        <dbReference type="Proteomes" id="UP001220962"/>
    </source>
</evidence>
<evidence type="ECO:0000313" key="6">
    <source>
        <dbReference type="Proteomes" id="UP001221519"/>
    </source>
</evidence>
<dbReference type="PROSITE" id="PS51257">
    <property type="entry name" value="PROKAR_LIPOPROTEIN"/>
    <property type="match status" value="1"/>
</dbReference>